<evidence type="ECO:0000313" key="2">
    <source>
        <dbReference type="Proteomes" id="UP000015560"/>
    </source>
</evidence>
<dbReference type="EMBL" id="AP012544">
    <property type="protein sequence ID" value="BAN73403.1"/>
    <property type="molecule type" value="Genomic_DNA"/>
</dbReference>
<protein>
    <submittedName>
        <fullName evidence="1">Uncharacterized protein</fullName>
    </submittedName>
</protein>
<sequence>MDAGFFHGLFIIVKVHDAMGGYELFEYDLARELNIHPRKDDKK</sequence>
<name>A0AAD1AM40_LACCA</name>
<accession>A0AAD1AM40</accession>
<gene>
    <name evidence="1" type="ORF">LBCZ_0235</name>
</gene>
<dbReference type="AlphaFoldDB" id="A0AAD1AM40"/>
<reference evidence="1 2" key="1">
    <citation type="journal article" date="2013" name="PLoS ONE">
        <title>Genomic Adaptation of the Lactobacillus casei Group.</title>
        <authorList>
            <person name="Toh H."/>
            <person name="Oshima K."/>
            <person name="Nakano A."/>
            <person name="Takahata M."/>
            <person name="Murakami M."/>
            <person name="Takaki T."/>
            <person name="Nishiyama H."/>
            <person name="Igimi S."/>
            <person name="Hattori M."/>
            <person name="Morita H."/>
        </authorList>
    </citation>
    <scope>NUCLEOTIDE SEQUENCE [LARGE SCALE GENOMIC DNA]</scope>
    <source>
        <strain evidence="1 2">ATCC 393</strain>
    </source>
</reference>
<organism evidence="1 2">
    <name type="scientific">Lacticaseibacillus casei DSM 20011 = JCM 1134 = ATCC 393</name>
    <dbReference type="NCBI Taxonomy" id="1423732"/>
    <lineage>
        <taxon>Bacteria</taxon>
        <taxon>Bacillati</taxon>
        <taxon>Bacillota</taxon>
        <taxon>Bacilli</taxon>
        <taxon>Lactobacillales</taxon>
        <taxon>Lactobacillaceae</taxon>
        <taxon>Lacticaseibacillus</taxon>
    </lineage>
</organism>
<proteinExistence type="predicted"/>
<evidence type="ECO:0000313" key="1">
    <source>
        <dbReference type="EMBL" id="BAN73403.1"/>
    </source>
</evidence>
<dbReference type="Proteomes" id="UP000015560">
    <property type="component" value="Chromosome"/>
</dbReference>